<dbReference type="VEuPathDB" id="TriTrypDB:TvY486_0035090"/>
<dbReference type="Proteomes" id="UP000009027">
    <property type="component" value="Unassembled WGS sequence"/>
</dbReference>
<proteinExistence type="predicted"/>
<keyword evidence="2" id="KW-1185">Reference proteome</keyword>
<name>F9WSW1_TRYVY</name>
<dbReference type="EMBL" id="CAEX01006050">
    <property type="protein sequence ID" value="CCD20650.1"/>
    <property type="molecule type" value="Genomic_DNA"/>
</dbReference>
<sequence>MALTCPSLKTTLRLTTAPAEGQWTNTINKLKTPTWNSAALAEGSNKLGEDNDGSNRCPLITTAANAASKPGLLITAPEGTDVKTSVVLGQFLKITYDGVSGASSDSAFHDAFATSRSTLDKEKKALEDSLAQLRSAEAKYVKSASTGPECILSQEA</sequence>
<protein>
    <submittedName>
        <fullName evidence="1">Uncharacterized protein</fullName>
    </submittedName>
</protein>
<evidence type="ECO:0000313" key="2">
    <source>
        <dbReference type="Proteomes" id="UP000009027"/>
    </source>
</evidence>
<feature type="non-terminal residue" evidence="1">
    <location>
        <position position="156"/>
    </location>
</feature>
<gene>
    <name evidence="1" type="ORF">TvY486_0035090</name>
</gene>
<reference evidence="1 2" key="1">
    <citation type="journal article" date="2012" name="Proc. Natl. Acad. Sci. U.S.A.">
        <title>Antigenic diversity is generated by distinct evolutionary mechanisms in African trypanosome species.</title>
        <authorList>
            <person name="Jackson A.P."/>
            <person name="Berry A."/>
            <person name="Aslett M."/>
            <person name="Allison H.C."/>
            <person name="Burton P."/>
            <person name="Vavrova-Anderson J."/>
            <person name="Brown R."/>
            <person name="Browne H."/>
            <person name="Corton N."/>
            <person name="Hauser H."/>
            <person name="Gamble J."/>
            <person name="Gilderthorp R."/>
            <person name="Marcello L."/>
            <person name="McQuillan J."/>
            <person name="Otto T.D."/>
            <person name="Quail M.A."/>
            <person name="Sanders M.J."/>
            <person name="van Tonder A."/>
            <person name="Ginger M.L."/>
            <person name="Field M.C."/>
            <person name="Barry J.D."/>
            <person name="Hertz-Fowler C."/>
            <person name="Berriman M."/>
        </authorList>
    </citation>
    <scope>NUCLEOTIDE SEQUENCE</scope>
    <source>
        <strain evidence="1 2">Y486</strain>
    </source>
</reference>
<evidence type="ECO:0000313" key="1">
    <source>
        <dbReference type="EMBL" id="CCD20650.1"/>
    </source>
</evidence>
<organism evidence="1 2">
    <name type="scientific">Trypanosoma vivax (strain Y486)</name>
    <dbReference type="NCBI Taxonomy" id="1055687"/>
    <lineage>
        <taxon>Eukaryota</taxon>
        <taxon>Discoba</taxon>
        <taxon>Euglenozoa</taxon>
        <taxon>Kinetoplastea</taxon>
        <taxon>Metakinetoplastina</taxon>
        <taxon>Trypanosomatida</taxon>
        <taxon>Trypanosomatidae</taxon>
        <taxon>Trypanosoma</taxon>
        <taxon>Duttonella</taxon>
    </lineage>
</organism>
<dbReference type="AlphaFoldDB" id="F9WSW1"/>
<accession>F9WSW1</accession>